<comment type="caution">
    <text evidence="2">The sequence shown here is derived from an EMBL/GenBank/DDBJ whole genome shotgun (WGS) entry which is preliminary data.</text>
</comment>
<sequence>MFPAVSAGHPLDLNHLWQQVQELSAVLAANRENTVGLVRKANELRNYTAGAVPGAEATDNVVNGNVAIPSQRELELAEENRQLRQEVAGLRTENEDLGLLVQDYETVLEKVLEGLRVYAHEHSLATINIHSSYTNQLANERAANAALRQREIDTQARLTNLSTWIREAYAHATELEPDIIIEQYKAENAALREALGINDEPDSSEEGE</sequence>
<name>A0A5J5ETN8_9PEZI</name>
<dbReference type="EMBL" id="VXIS01000130">
    <property type="protein sequence ID" value="KAA8902616.1"/>
    <property type="molecule type" value="Genomic_DNA"/>
</dbReference>
<keyword evidence="3" id="KW-1185">Reference proteome</keyword>
<evidence type="ECO:0000313" key="3">
    <source>
        <dbReference type="Proteomes" id="UP000326924"/>
    </source>
</evidence>
<reference evidence="2 3" key="1">
    <citation type="submission" date="2019-09" db="EMBL/GenBank/DDBJ databases">
        <title>Draft genome of the ectomycorrhizal ascomycete Sphaerosporella brunnea.</title>
        <authorList>
            <consortium name="DOE Joint Genome Institute"/>
            <person name="Benucci G.M."/>
            <person name="Marozzi G."/>
            <person name="Antonielli L."/>
            <person name="Sanchez S."/>
            <person name="Marco P."/>
            <person name="Wang X."/>
            <person name="Falini L.B."/>
            <person name="Barry K."/>
            <person name="Haridas S."/>
            <person name="Lipzen A."/>
            <person name="Labutti K."/>
            <person name="Grigoriev I.V."/>
            <person name="Murat C."/>
            <person name="Martin F."/>
            <person name="Albertini E."/>
            <person name="Donnini D."/>
            <person name="Bonito G."/>
        </authorList>
    </citation>
    <scope>NUCLEOTIDE SEQUENCE [LARGE SCALE GENOMIC DNA]</scope>
    <source>
        <strain evidence="2 3">Sb_GMNB300</strain>
    </source>
</reference>
<organism evidence="2 3">
    <name type="scientific">Sphaerosporella brunnea</name>
    <dbReference type="NCBI Taxonomy" id="1250544"/>
    <lineage>
        <taxon>Eukaryota</taxon>
        <taxon>Fungi</taxon>
        <taxon>Dikarya</taxon>
        <taxon>Ascomycota</taxon>
        <taxon>Pezizomycotina</taxon>
        <taxon>Pezizomycetes</taxon>
        <taxon>Pezizales</taxon>
        <taxon>Pyronemataceae</taxon>
        <taxon>Sphaerosporella</taxon>
    </lineage>
</organism>
<dbReference type="InParanoid" id="A0A5J5ETN8"/>
<dbReference type="Proteomes" id="UP000326924">
    <property type="component" value="Unassembled WGS sequence"/>
</dbReference>
<protein>
    <submittedName>
        <fullName evidence="2">Uncharacterized protein</fullName>
    </submittedName>
</protein>
<evidence type="ECO:0000256" key="1">
    <source>
        <dbReference type="SAM" id="Coils"/>
    </source>
</evidence>
<dbReference type="PANTHER" id="PTHR39472:SF1">
    <property type="entry name" value="EXPRESSED PROTEIN"/>
    <property type="match status" value="1"/>
</dbReference>
<keyword evidence="1" id="KW-0175">Coiled coil</keyword>
<dbReference type="OrthoDB" id="21214at2759"/>
<dbReference type="AlphaFoldDB" id="A0A5J5ETN8"/>
<evidence type="ECO:0000313" key="2">
    <source>
        <dbReference type="EMBL" id="KAA8902616.1"/>
    </source>
</evidence>
<proteinExistence type="predicted"/>
<feature type="coiled-coil region" evidence="1">
    <location>
        <begin position="73"/>
        <end position="100"/>
    </location>
</feature>
<gene>
    <name evidence="2" type="ORF">FN846DRAFT_780525</name>
</gene>
<accession>A0A5J5ETN8</accession>
<dbReference type="PANTHER" id="PTHR39472">
    <property type="entry name" value="EXPRESSED PROTEIN"/>
    <property type="match status" value="1"/>
</dbReference>